<keyword evidence="3" id="KW-1185">Reference proteome</keyword>
<keyword evidence="1" id="KW-1133">Transmembrane helix</keyword>
<gene>
    <name evidence="2" type="ORF">SEVIR_9G113950v2</name>
</gene>
<dbReference type="AlphaFoldDB" id="A0A4U6STP4"/>
<reference evidence="2" key="1">
    <citation type="submission" date="2019-03" db="EMBL/GenBank/DDBJ databases">
        <title>WGS assembly of Setaria viridis.</title>
        <authorList>
            <person name="Huang P."/>
            <person name="Jenkins J."/>
            <person name="Grimwood J."/>
            <person name="Barry K."/>
            <person name="Healey A."/>
            <person name="Mamidi S."/>
            <person name="Sreedasyam A."/>
            <person name="Shu S."/>
            <person name="Feldman M."/>
            <person name="Wu J."/>
            <person name="Yu Y."/>
            <person name="Chen C."/>
            <person name="Johnson J."/>
            <person name="Rokhsar D."/>
            <person name="Baxter I."/>
            <person name="Schmutz J."/>
            <person name="Brutnell T."/>
            <person name="Kellogg E."/>
        </authorList>
    </citation>
    <scope>NUCLEOTIDE SEQUENCE [LARGE SCALE GENOMIC DNA]</scope>
</reference>
<dbReference type="EMBL" id="CM016560">
    <property type="protein sequence ID" value="TKV91691.1"/>
    <property type="molecule type" value="Genomic_DNA"/>
</dbReference>
<accession>A0A4U6STP4</accession>
<sequence length="117" mass="13205">MVSTILSPKRRDGGGFELNWVLLGLGPGVLTASKEPSGTVKLSLLRESELSSELANFWRFWNWITSRCCQWLKKTRTASKVLWPGVSFSWLWNLASIYASILTSIKKNHTDLVAHIN</sequence>
<evidence type="ECO:0000313" key="2">
    <source>
        <dbReference type="EMBL" id="TKV91691.1"/>
    </source>
</evidence>
<name>A0A4U6STP4_SETVI</name>
<proteinExistence type="predicted"/>
<keyword evidence="1" id="KW-0472">Membrane</keyword>
<dbReference type="Gramene" id="TKV91691">
    <property type="protein sequence ID" value="TKV91691"/>
    <property type="gene ID" value="SEVIR_9G113950v2"/>
</dbReference>
<keyword evidence="1" id="KW-0812">Transmembrane</keyword>
<organism evidence="2 3">
    <name type="scientific">Setaria viridis</name>
    <name type="common">Green bristlegrass</name>
    <name type="synonym">Setaria italica subsp. viridis</name>
    <dbReference type="NCBI Taxonomy" id="4556"/>
    <lineage>
        <taxon>Eukaryota</taxon>
        <taxon>Viridiplantae</taxon>
        <taxon>Streptophyta</taxon>
        <taxon>Embryophyta</taxon>
        <taxon>Tracheophyta</taxon>
        <taxon>Spermatophyta</taxon>
        <taxon>Magnoliopsida</taxon>
        <taxon>Liliopsida</taxon>
        <taxon>Poales</taxon>
        <taxon>Poaceae</taxon>
        <taxon>PACMAD clade</taxon>
        <taxon>Panicoideae</taxon>
        <taxon>Panicodae</taxon>
        <taxon>Paniceae</taxon>
        <taxon>Cenchrinae</taxon>
        <taxon>Setaria</taxon>
    </lineage>
</organism>
<evidence type="ECO:0000313" key="3">
    <source>
        <dbReference type="Proteomes" id="UP000298652"/>
    </source>
</evidence>
<feature type="transmembrane region" description="Helical" evidence="1">
    <location>
        <begin position="81"/>
        <end position="101"/>
    </location>
</feature>
<evidence type="ECO:0000256" key="1">
    <source>
        <dbReference type="SAM" id="Phobius"/>
    </source>
</evidence>
<protein>
    <submittedName>
        <fullName evidence="2">Uncharacterized protein</fullName>
    </submittedName>
</protein>
<dbReference type="Proteomes" id="UP000298652">
    <property type="component" value="Chromosome 9"/>
</dbReference>